<feature type="transmembrane region" description="Helical" evidence="1">
    <location>
        <begin position="12"/>
        <end position="31"/>
    </location>
</feature>
<protein>
    <submittedName>
        <fullName evidence="2">Uncharacterized protein</fullName>
    </submittedName>
</protein>
<dbReference type="AlphaFoldDB" id="A0A7C6Z750"/>
<dbReference type="Proteomes" id="UP000553059">
    <property type="component" value="Unassembled WGS sequence"/>
</dbReference>
<sequence>MIGMIIGFGFGNPIQSILMLLLTSLISYMIFKTIRHRQRRNPDPYDERERRRQYYYEQRQRARDYAREFDLTDEEIERRLDEEYEESQEPRHP</sequence>
<proteinExistence type="predicted"/>
<evidence type="ECO:0000256" key="1">
    <source>
        <dbReference type="SAM" id="Phobius"/>
    </source>
</evidence>
<comment type="caution">
    <text evidence="2">The sequence shown here is derived from an EMBL/GenBank/DDBJ whole genome shotgun (WGS) entry which is preliminary data.</text>
</comment>
<dbReference type="EMBL" id="DUTF01000407">
    <property type="protein sequence ID" value="HHY28825.1"/>
    <property type="molecule type" value="Genomic_DNA"/>
</dbReference>
<reference evidence="2 3" key="1">
    <citation type="journal article" date="2020" name="Biotechnol. Biofuels">
        <title>New insights from the biogas microbiome by comprehensive genome-resolved metagenomics of nearly 1600 species originating from multiple anaerobic digesters.</title>
        <authorList>
            <person name="Campanaro S."/>
            <person name="Treu L."/>
            <person name="Rodriguez-R L.M."/>
            <person name="Kovalovszki A."/>
            <person name="Ziels R.M."/>
            <person name="Maus I."/>
            <person name="Zhu X."/>
            <person name="Kougias P.G."/>
            <person name="Basile A."/>
            <person name="Luo G."/>
            <person name="Schluter A."/>
            <person name="Konstantinidis K.T."/>
            <person name="Angelidaki I."/>
        </authorList>
    </citation>
    <scope>NUCLEOTIDE SEQUENCE [LARGE SCALE GENOMIC DNA]</scope>
    <source>
        <strain evidence="2">AS05jafATM_4</strain>
    </source>
</reference>
<evidence type="ECO:0000313" key="3">
    <source>
        <dbReference type="Proteomes" id="UP000553059"/>
    </source>
</evidence>
<keyword evidence="1" id="KW-0812">Transmembrane</keyword>
<gene>
    <name evidence="2" type="ORF">GX523_19170</name>
</gene>
<evidence type="ECO:0000313" key="2">
    <source>
        <dbReference type="EMBL" id="HHY28825.1"/>
    </source>
</evidence>
<accession>A0A7C6Z750</accession>
<organism evidence="2 3">
    <name type="scientific">Desulfitobacterium dehalogenans</name>
    <dbReference type="NCBI Taxonomy" id="36854"/>
    <lineage>
        <taxon>Bacteria</taxon>
        <taxon>Bacillati</taxon>
        <taxon>Bacillota</taxon>
        <taxon>Clostridia</taxon>
        <taxon>Eubacteriales</taxon>
        <taxon>Desulfitobacteriaceae</taxon>
        <taxon>Desulfitobacterium</taxon>
    </lineage>
</organism>
<keyword evidence="1" id="KW-0472">Membrane</keyword>
<keyword evidence="1" id="KW-1133">Transmembrane helix</keyword>
<name>A0A7C6Z750_9FIRM</name>